<name>A0A0R1EQL4_LACZE</name>
<keyword evidence="1" id="KW-0812">Transmembrane</keyword>
<evidence type="ECO:0000313" key="3">
    <source>
        <dbReference type="Proteomes" id="UP000051984"/>
    </source>
</evidence>
<dbReference type="AlphaFoldDB" id="A0A0R1EQL4"/>
<feature type="transmembrane region" description="Helical" evidence="1">
    <location>
        <begin position="211"/>
        <end position="229"/>
    </location>
</feature>
<feature type="transmembrane region" description="Helical" evidence="1">
    <location>
        <begin position="180"/>
        <end position="199"/>
    </location>
</feature>
<protein>
    <submittedName>
        <fullName evidence="2">Uncharacterized protein</fullName>
    </submittedName>
</protein>
<organism evidence="2 3">
    <name type="scientific">Lacticaseibacillus zeae DSM 20178 = KCTC 3804</name>
    <dbReference type="NCBI Taxonomy" id="1423816"/>
    <lineage>
        <taxon>Bacteria</taxon>
        <taxon>Bacillati</taxon>
        <taxon>Bacillota</taxon>
        <taxon>Bacilli</taxon>
        <taxon>Lactobacillales</taxon>
        <taxon>Lactobacillaceae</taxon>
        <taxon>Lacticaseibacillus</taxon>
    </lineage>
</organism>
<feature type="transmembrane region" description="Helical" evidence="1">
    <location>
        <begin position="235"/>
        <end position="255"/>
    </location>
</feature>
<reference evidence="2 3" key="1">
    <citation type="journal article" date="2015" name="Genome Announc.">
        <title>Expanding the biotechnology potential of lactobacilli through comparative genomics of 213 strains and associated genera.</title>
        <authorList>
            <person name="Sun Z."/>
            <person name="Harris H.M."/>
            <person name="McCann A."/>
            <person name="Guo C."/>
            <person name="Argimon S."/>
            <person name="Zhang W."/>
            <person name="Yang X."/>
            <person name="Jeffery I.B."/>
            <person name="Cooney J.C."/>
            <person name="Kagawa T.F."/>
            <person name="Liu W."/>
            <person name="Song Y."/>
            <person name="Salvetti E."/>
            <person name="Wrobel A."/>
            <person name="Rasinkangas P."/>
            <person name="Parkhill J."/>
            <person name="Rea M.C."/>
            <person name="O'Sullivan O."/>
            <person name="Ritari J."/>
            <person name="Douillard F.P."/>
            <person name="Paul Ross R."/>
            <person name="Yang R."/>
            <person name="Briner A.E."/>
            <person name="Felis G.E."/>
            <person name="de Vos W.M."/>
            <person name="Barrangou R."/>
            <person name="Klaenhammer T.R."/>
            <person name="Caufield P.W."/>
            <person name="Cui Y."/>
            <person name="Zhang H."/>
            <person name="O'Toole P.W."/>
        </authorList>
    </citation>
    <scope>NUCLEOTIDE SEQUENCE [LARGE SCALE GENOMIC DNA]</scope>
    <source>
        <strain evidence="2 3">DSM 20178</strain>
    </source>
</reference>
<feature type="transmembrane region" description="Helical" evidence="1">
    <location>
        <begin position="20"/>
        <end position="39"/>
    </location>
</feature>
<evidence type="ECO:0000256" key="1">
    <source>
        <dbReference type="SAM" id="Phobius"/>
    </source>
</evidence>
<dbReference type="PATRIC" id="fig|1423816.3.peg.1236"/>
<sequence>MPTKKEVLYMKQSKIWNNIIRIVLLVAPLFLFGISFIQVNTMFSFIMSFLAIWGGLACYLVLLLLGKVRGLADGIGGLLFVFSLVWHIVVSLNGYEDAILPVWITIIIPLLMFLGGLTYLILDIILRWQRTAITEKVSLRDNIIVAVTMIVILYPIMHLSRWTLPYVDQGRAIPYFTGKFLFSSIAIILLIGLAVYTLITTIRSKRGIGSVTGSMLAILSSLTFAFGYFFMPTLFWTGIQQVALLVAVISIVVTTPPSKRVRFAKEAKAQG</sequence>
<feature type="transmembrane region" description="Helical" evidence="1">
    <location>
        <begin position="45"/>
        <end position="65"/>
    </location>
</feature>
<feature type="transmembrane region" description="Helical" evidence="1">
    <location>
        <begin position="101"/>
        <end position="122"/>
    </location>
</feature>
<keyword evidence="1" id="KW-0472">Membrane</keyword>
<keyword evidence="1" id="KW-1133">Transmembrane helix</keyword>
<proteinExistence type="predicted"/>
<feature type="transmembrane region" description="Helical" evidence="1">
    <location>
        <begin position="143"/>
        <end position="160"/>
    </location>
</feature>
<dbReference type="Proteomes" id="UP000051984">
    <property type="component" value="Unassembled WGS sequence"/>
</dbReference>
<evidence type="ECO:0000313" key="2">
    <source>
        <dbReference type="EMBL" id="KRK11230.1"/>
    </source>
</evidence>
<comment type="caution">
    <text evidence="2">The sequence shown here is derived from an EMBL/GenBank/DDBJ whole genome shotgun (WGS) entry which is preliminary data.</text>
</comment>
<gene>
    <name evidence="2" type="ORF">FD51_GL001186</name>
</gene>
<dbReference type="EMBL" id="AZCT01000018">
    <property type="protein sequence ID" value="KRK11230.1"/>
    <property type="molecule type" value="Genomic_DNA"/>
</dbReference>
<accession>A0A0R1EQL4</accession>
<feature type="transmembrane region" description="Helical" evidence="1">
    <location>
        <begin position="77"/>
        <end position="95"/>
    </location>
</feature>